<dbReference type="EMBL" id="JELY01003146">
    <property type="protein sequence ID" value="KYF50595.1"/>
    <property type="molecule type" value="Genomic_DNA"/>
</dbReference>
<accession>A0A150P4K9</accession>
<dbReference type="Proteomes" id="UP000075420">
    <property type="component" value="Unassembled WGS sequence"/>
</dbReference>
<name>A0A150P4K9_SORCE</name>
<protein>
    <recommendedName>
        <fullName evidence="3">PepSY domain-containing protein</fullName>
    </recommendedName>
</protein>
<gene>
    <name evidence="1" type="ORF">BE08_02415</name>
</gene>
<dbReference type="AlphaFoldDB" id="A0A150P4K9"/>
<evidence type="ECO:0008006" key="3">
    <source>
        <dbReference type="Google" id="ProtNLM"/>
    </source>
</evidence>
<reference evidence="1 2" key="1">
    <citation type="submission" date="2014-02" db="EMBL/GenBank/DDBJ databases">
        <title>The small core and large imbalanced accessory genome model reveals a collaborative survival strategy of Sorangium cellulosum strains in nature.</title>
        <authorList>
            <person name="Han K."/>
            <person name="Peng R."/>
            <person name="Blom J."/>
            <person name="Li Y.-Z."/>
        </authorList>
    </citation>
    <scope>NUCLEOTIDE SEQUENCE [LARGE SCALE GENOMIC DNA]</scope>
    <source>
        <strain evidence="1 2">So0157-25</strain>
    </source>
</reference>
<sequence>MASLVIRITRRILRVTPTVTRNDAMRIAMDYCAGVGWPWRLPVYVEEGVLEYYLMTNADMKGANVNIRVSVTDGKIVAAAFARR</sequence>
<comment type="caution">
    <text evidence="1">The sequence shown here is derived from an EMBL/GenBank/DDBJ whole genome shotgun (WGS) entry which is preliminary data.</text>
</comment>
<organism evidence="1 2">
    <name type="scientific">Sorangium cellulosum</name>
    <name type="common">Polyangium cellulosum</name>
    <dbReference type="NCBI Taxonomy" id="56"/>
    <lineage>
        <taxon>Bacteria</taxon>
        <taxon>Pseudomonadati</taxon>
        <taxon>Myxococcota</taxon>
        <taxon>Polyangia</taxon>
        <taxon>Polyangiales</taxon>
        <taxon>Polyangiaceae</taxon>
        <taxon>Sorangium</taxon>
    </lineage>
</organism>
<evidence type="ECO:0000313" key="1">
    <source>
        <dbReference type="EMBL" id="KYF50595.1"/>
    </source>
</evidence>
<evidence type="ECO:0000313" key="2">
    <source>
        <dbReference type="Proteomes" id="UP000075420"/>
    </source>
</evidence>
<proteinExistence type="predicted"/>